<reference evidence="2 3" key="1">
    <citation type="submission" date="2016-04" db="EMBL/GenBank/DDBJ databases">
        <title>A degradative enzymes factory behind the ericoid mycorrhizal symbiosis.</title>
        <authorList>
            <consortium name="DOE Joint Genome Institute"/>
            <person name="Martino E."/>
            <person name="Morin E."/>
            <person name="Grelet G."/>
            <person name="Kuo A."/>
            <person name="Kohler A."/>
            <person name="Daghino S."/>
            <person name="Barry K."/>
            <person name="Choi C."/>
            <person name="Cichocki N."/>
            <person name="Clum A."/>
            <person name="Copeland A."/>
            <person name="Hainaut M."/>
            <person name="Haridas S."/>
            <person name="Labutti K."/>
            <person name="Lindquist E."/>
            <person name="Lipzen A."/>
            <person name="Khouja H.-R."/>
            <person name="Murat C."/>
            <person name="Ohm R."/>
            <person name="Olson A."/>
            <person name="Spatafora J."/>
            <person name="Veneault-Fourrey C."/>
            <person name="Henrissat B."/>
            <person name="Grigoriev I."/>
            <person name="Martin F."/>
            <person name="Perotto S."/>
        </authorList>
    </citation>
    <scope>NUCLEOTIDE SEQUENCE [LARGE SCALE GENOMIC DNA]</scope>
    <source>
        <strain evidence="2 3">E</strain>
    </source>
</reference>
<protein>
    <submittedName>
        <fullName evidence="2">Uncharacterized protein</fullName>
    </submittedName>
</protein>
<keyword evidence="1" id="KW-0812">Transmembrane</keyword>
<name>A0A2J6SZU0_9HELO</name>
<keyword evidence="3" id="KW-1185">Reference proteome</keyword>
<evidence type="ECO:0000256" key="1">
    <source>
        <dbReference type="SAM" id="Phobius"/>
    </source>
</evidence>
<dbReference type="RefSeq" id="XP_024733181.1">
    <property type="nucleotide sequence ID" value="XM_024877864.1"/>
</dbReference>
<accession>A0A2J6SZU0</accession>
<keyword evidence="1" id="KW-0472">Membrane</keyword>
<dbReference type="GeneID" id="36585941"/>
<organism evidence="2 3">
    <name type="scientific">Hyaloscypha bicolor E</name>
    <dbReference type="NCBI Taxonomy" id="1095630"/>
    <lineage>
        <taxon>Eukaryota</taxon>
        <taxon>Fungi</taxon>
        <taxon>Dikarya</taxon>
        <taxon>Ascomycota</taxon>
        <taxon>Pezizomycotina</taxon>
        <taxon>Leotiomycetes</taxon>
        <taxon>Helotiales</taxon>
        <taxon>Hyaloscyphaceae</taxon>
        <taxon>Hyaloscypha</taxon>
        <taxon>Hyaloscypha bicolor</taxon>
    </lineage>
</organism>
<gene>
    <name evidence="2" type="ORF">K444DRAFT_58441</name>
</gene>
<evidence type="ECO:0000313" key="3">
    <source>
        <dbReference type="Proteomes" id="UP000235371"/>
    </source>
</evidence>
<evidence type="ECO:0000313" key="2">
    <source>
        <dbReference type="EMBL" id="PMD56277.1"/>
    </source>
</evidence>
<sequence>MKVKLHGSSLVAVAAASRSEDWLVAGARPGLCARLLCLGTNIWGDFGLKKWFPFLLLAFMIMAGVPWVFAFLFRDGCCVLLSLTEVRRSAGWKTPPLYLVFSICGAISIIKKAYFYQCLMLECDCYKRLRGCDQALWSFPLRNLLDTGQGHFAVPRPLHTVYKSKEVASIKA</sequence>
<dbReference type="AlphaFoldDB" id="A0A2J6SZU0"/>
<dbReference type="InParanoid" id="A0A2J6SZU0"/>
<proteinExistence type="predicted"/>
<feature type="transmembrane region" description="Helical" evidence="1">
    <location>
        <begin position="97"/>
        <end position="116"/>
    </location>
</feature>
<feature type="transmembrane region" description="Helical" evidence="1">
    <location>
        <begin position="51"/>
        <end position="73"/>
    </location>
</feature>
<keyword evidence="1" id="KW-1133">Transmembrane helix</keyword>
<dbReference type="EMBL" id="KZ613848">
    <property type="protein sequence ID" value="PMD56277.1"/>
    <property type="molecule type" value="Genomic_DNA"/>
</dbReference>
<dbReference type="Proteomes" id="UP000235371">
    <property type="component" value="Unassembled WGS sequence"/>
</dbReference>